<gene>
    <name evidence="1" type="primary">Acey_s0595.g427</name>
    <name evidence="1" type="ORF">Y032_0595g427</name>
</gene>
<organism evidence="1 2">
    <name type="scientific">Ancylostoma ceylanicum</name>
    <dbReference type="NCBI Taxonomy" id="53326"/>
    <lineage>
        <taxon>Eukaryota</taxon>
        <taxon>Metazoa</taxon>
        <taxon>Ecdysozoa</taxon>
        <taxon>Nematoda</taxon>
        <taxon>Chromadorea</taxon>
        <taxon>Rhabditida</taxon>
        <taxon>Rhabditina</taxon>
        <taxon>Rhabditomorpha</taxon>
        <taxon>Strongyloidea</taxon>
        <taxon>Ancylostomatidae</taxon>
        <taxon>Ancylostomatinae</taxon>
        <taxon>Ancylostoma</taxon>
    </lineage>
</organism>
<comment type="caution">
    <text evidence="1">The sequence shown here is derived from an EMBL/GenBank/DDBJ whole genome shotgun (WGS) entry which is preliminary data.</text>
</comment>
<dbReference type="Proteomes" id="UP000024635">
    <property type="component" value="Unassembled WGS sequence"/>
</dbReference>
<evidence type="ECO:0000313" key="1">
    <source>
        <dbReference type="EMBL" id="EYC40821.1"/>
    </source>
</evidence>
<evidence type="ECO:0000313" key="2">
    <source>
        <dbReference type="Proteomes" id="UP000024635"/>
    </source>
</evidence>
<protein>
    <submittedName>
        <fullName evidence="1">Uncharacterized protein</fullName>
    </submittedName>
</protein>
<proteinExistence type="predicted"/>
<dbReference type="EMBL" id="JARK01000195">
    <property type="protein sequence ID" value="EYC40821.1"/>
    <property type="molecule type" value="Genomic_DNA"/>
</dbReference>
<sequence length="82" mass="9227">MSQKPYYPRLECLGKYSIDPNAYEFATISRQDVTAACEAASANTLIRNQWTGTHTRTSSVRDETARKGWCPIVLREIGSGMR</sequence>
<reference evidence="2" key="1">
    <citation type="journal article" date="2015" name="Nat. Genet.">
        <title>The genome and transcriptome of the zoonotic hookworm Ancylostoma ceylanicum identify infection-specific gene families.</title>
        <authorList>
            <person name="Schwarz E.M."/>
            <person name="Hu Y."/>
            <person name="Antoshechkin I."/>
            <person name="Miller M.M."/>
            <person name="Sternberg P.W."/>
            <person name="Aroian R.V."/>
        </authorList>
    </citation>
    <scope>NUCLEOTIDE SEQUENCE</scope>
    <source>
        <strain evidence="2">HY135</strain>
    </source>
</reference>
<name>A0A016WMJ2_9BILA</name>
<dbReference type="AlphaFoldDB" id="A0A016WMJ2"/>
<keyword evidence="2" id="KW-1185">Reference proteome</keyword>
<accession>A0A016WMJ2</accession>